<dbReference type="HOGENOM" id="CLU_1949716_0_0_1"/>
<reference evidence="2 3" key="1">
    <citation type="submission" date="2014-04" db="EMBL/GenBank/DDBJ databases">
        <authorList>
            <consortium name="DOE Joint Genome Institute"/>
            <person name="Kuo A."/>
            <person name="Kohler A."/>
            <person name="Costa M.D."/>
            <person name="Nagy L.G."/>
            <person name="Floudas D."/>
            <person name="Copeland A."/>
            <person name="Barry K.W."/>
            <person name="Cichocki N."/>
            <person name="Veneault-Fourrey C."/>
            <person name="LaButti K."/>
            <person name="Lindquist E.A."/>
            <person name="Lipzen A."/>
            <person name="Lundell T."/>
            <person name="Morin E."/>
            <person name="Murat C."/>
            <person name="Sun H."/>
            <person name="Tunlid A."/>
            <person name="Henrissat B."/>
            <person name="Grigoriev I.V."/>
            <person name="Hibbett D.S."/>
            <person name="Martin F."/>
            <person name="Nordberg H.P."/>
            <person name="Cantor M.N."/>
            <person name="Hua S.X."/>
        </authorList>
    </citation>
    <scope>NUCLEOTIDE SEQUENCE [LARGE SCALE GENOMIC DNA]</scope>
    <source>
        <strain evidence="2 3">Marx 270</strain>
    </source>
</reference>
<sequence>MVKIQITHIWHHSVYPLLCTACRSEQAGDLPSRAAPPASPPSSHRSAQPNHRQALVRMRETKLDGSHLMLSRDIFPPSFPLSTRFVKAGPLSVSFPGGCFHFCFWMIEFQNDTRRRRIRKSASGINMPV</sequence>
<organism evidence="2 3">
    <name type="scientific">Pisolithus tinctorius Marx 270</name>
    <dbReference type="NCBI Taxonomy" id="870435"/>
    <lineage>
        <taxon>Eukaryota</taxon>
        <taxon>Fungi</taxon>
        <taxon>Dikarya</taxon>
        <taxon>Basidiomycota</taxon>
        <taxon>Agaricomycotina</taxon>
        <taxon>Agaricomycetes</taxon>
        <taxon>Agaricomycetidae</taxon>
        <taxon>Boletales</taxon>
        <taxon>Sclerodermatineae</taxon>
        <taxon>Pisolithaceae</taxon>
        <taxon>Pisolithus</taxon>
    </lineage>
</organism>
<keyword evidence="3" id="KW-1185">Reference proteome</keyword>
<reference evidence="3" key="2">
    <citation type="submission" date="2015-01" db="EMBL/GenBank/DDBJ databases">
        <title>Evolutionary Origins and Diversification of the Mycorrhizal Mutualists.</title>
        <authorList>
            <consortium name="DOE Joint Genome Institute"/>
            <consortium name="Mycorrhizal Genomics Consortium"/>
            <person name="Kohler A."/>
            <person name="Kuo A."/>
            <person name="Nagy L.G."/>
            <person name="Floudas D."/>
            <person name="Copeland A."/>
            <person name="Barry K.W."/>
            <person name="Cichocki N."/>
            <person name="Veneault-Fourrey C."/>
            <person name="LaButti K."/>
            <person name="Lindquist E.A."/>
            <person name="Lipzen A."/>
            <person name="Lundell T."/>
            <person name="Morin E."/>
            <person name="Murat C."/>
            <person name="Riley R."/>
            <person name="Ohm R."/>
            <person name="Sun H."/>
            <person name="Tunlid A."/>
            <person name="Henrissat B."/>
            <person name="Grigoriev I.V."/>
            <person name="Hibbett D.S."/>
            <person name="Martin F."/>
        </authorList>
    </citation>
    <scope>NUCLEOTIDE SEQUENCE [LARGE SCALE GENOMIC DNA]</scope>
    <source>
        <strain evidence="3">Marx 270</strain>
    </source>
</reference>
<evidence type="ECO:0000313" key="2">
    <source>
        <dbReference type="EMBL" id="KIN97538.1"/>
    </source>
</evidence>
<proteinExistence type="predicted"/>
<dbReference type="EMBL" id="KN832027">
    <property type="protein sequence ID" value="KIN97538.1"/>
    <property type="molecule type" value="Genomic_DNA"/>
</dbReference>
<accession>A0A0C3NQF3</accession>
<gene>
    <name evidence="2" type="ORF">M404DRAFT_1005954</name>
</gene>
<feature type="region of interest" description="Disordered" evidence="1">
    <location>
        <begin position="29"/>
        <end position="52"/>
    </location>
</feature>
<evidence type="ECO:0000256" key="1">
    <source>
        <dbReference type="SAM" id="MobiDB-lite"/>
    </source>
</evidence>
<protein>
    <submittedName>
        <fullName evidence="2">Uncharacterized protein</fullName>
    </submittedName>
</protein>
<name>A0A0C3NQF3_PISTI</name>
<evidence type="ECO:0000313" key="3">
    <source>
        <dbReference type="Proteomes" id="UP000054217"/>
    </source>
</evidence>
<dbReference type="InParanoid" id="A0A0C3NQF3"/>
<feature type="compositionally biased region" description="Low complexity" evidence="1">
    <location>
        <begin position="31"/>
        <end position="47"/>
    </location>
</feature>
<dbReference type="AlphaFoldDB" id="A0A0C3NQF3"/>
<dbReference type="Proteomes" id="UP000054217">
    <property type="component" value="Unassembled WGS sequence"/>
</dbReference>